<keyword evidence="1" id="KW-0812">Transmembrane</keyword>
<evidence type="ECO:0008006" key="4">
    <source>
        <dbReference type="Google" id="ProtNLM"/>
    </source>
</evidence>
<sequence>MTYSNSDPLLWVIVLVIAVSVIATGMLRWLYRKRGGLTAGWGGALFVGLCWIAALALIVHRTLH</sequence>
<keyword evidence="1" id="KW-1133">Transmembrane helix</keyword>
<proteinExistence type="predicted"/>
<name>A0ABV9QWQ0_9GAMM</name>
<feature type="transmembrane region" description="Helical" evidence="1">
    <location>
        <begin position="9"/>
        <end position="31"/>
    </location>
</feature>
<evidence type="ECO:0000313" key="3">
    <source>
        <dbReference type="Proteomes" id="UP001595886"/>
    </source>
</evidence>
<protein>
    <recommendedName>
        <fullName evidence="4">DUF2768 domain-containing protein</fullName>
    </recommendedName>
</protein>
<reference evidence="3" key="1">
    <citation type="journal article" date="2019" name="Int. J. Syst. Evol. Microbiol.">
        <title>The Global Catalogue of Microorganisms (GCM) 10K type strain sequencing project: providing services to taxonomists for standard genome sequencing and annotation.</title>
        <authorList>
            <consortium name="The Broad Institute Genomics Platform"/>
            <consortium name="The Broad Institute Genome Sequencing Center for Infectious Disease"/>
            <person name="Wu L."/>
            <person name="Ma J."/>
        </authorList>
    </citation>
    <scope>NUCLEOTIDE SEQUENCE [LARGE SCALE GENOMIC DNA]</scope>
    <source>
        <strain evidence="3">CCUG 30340</strain>
    </source>
</reference>
<accession>A0ABV9QWQ0</accession>
<dbReference type="Proteomes" id="UP001595886">
    <property type="component" value="Unassembled WGS sequence"/>
</dbReference>
<comment type="caution">
    <text evidence="2">The sequence shown here is derived from an EMBL/GenBank/DDBJ whole genome shotgun (WGS) entry which is preliminary data.</text>
</comment>
<feature type="transmembrane region" description="Helical" evidence="1">
    <location>
        <begin position="37"/>
        <end position="59"/>
    </location>
</feature>
<organism evidence="2 3">
    <name type="scientific">Dokdonella ginsengisoli</name>
    <dbReference type="NCBI Taxonomy" id="363846"/>
    <lineage>
        <taxon>Bacteria</taxon>
        <taxon>Pseudomonadati</taxon>
        <taxon>Pseudomonadota</taxon>
        <taxon>Gammaproteobacteria</taxon>
        <taxon>Lysobacterales</taxon>
        <taxon>Rhodanobacteraceae</taxon>
        <taxon>Dokdonella</taxon>
    </lineage>
</organism>
<evidence type="ECO:0000256" key="1">
    <source>
        <dbReference type="SAM" id="Phobius"/>
    </source>
</evidence>
<dbReference type="EMBL" id="JBHSHD010000010">
    <property type="protein sequence ID" value="MFC4821770.1"/>
    <property type="molecule type" value="Genomic_DNA"/>
</dbReference>
<keyword evidence="1" id="KW-0472">Membrane</keyword>
<keyword evidence="3" id="KW-1185">Reference proteome</keyword>
<gene>
    <name evidence="2" type="ORF">ACFO6Q_15690</name>
</gene>
<evidence type="ECO:0000313" key="2">
    <source>
        <dbReference type="EMBL" id="MFC4821770.1"/>
    </source>
</evidence>
<dbReference type="RefSeq" id="WP_380022040.1">
    <property type="nucleotide sequence ID" value="NZ_JBHSHD010000010.1"/>
</dbReference>